<evidence type="ECO:0000313" key="1">
    <source>
        <dbReference type="EMBL" id="MCW6034936.1"/>
    </source>
</evidence>
<dbReference type="RefSeq" id="WP_265262593.1">
    <property type="nucleotide sequence ID" value="NZ_JAIHOM010000004.1"/>
</dbReference>
<organism evidence="1 2">
    <name type="scientific">Spirulina subsalsa FACHB-351</name>
    <dbReference type="NCBI Taxonomy" id="234711"/>
    <lineage>
        <taxon>Bacteria</taxon>
        <taxon>Bacillati</taxon>
        <taxon>Cyanobacteriota</taxon>
        <taxon>Cyanophyceae</taxon>
        <taxon>Spirulinales</taxon>
        <taxon>Spirulinaceae</taxon>
        <taxon>Spirulina</taxon>
    </lineage>
</organism>
<protein>
    <submittedName>
        <fullName evidence="1">Uncharacterized protein</fullName>
    </submittedName>
</protein>
<name>A0ABT3L0C5_9CYAN</name>
<dbReference type="Proteomes" id="UP001526426">
    <property type="component" value="Unassembled WGS sequence"/>
</dbReference>
<comment type="caution">
    <text evidence="1">The sequence shown here is derived from an EMBL/GenBank/DDBJ whole genome shotgun (WGS) entry which is preliminary data.</text>
</comment>
<dbReference type="EMBL" id="JAIHOM010000004">
    <property type="protein sequence ID" value="MCW6034936.1"/>
    <property type="molecule type" value="Genomic_DNA"/>
</dbReference>
<accession>A0ABT3L0C5</accession>
<proteinExistence type="predicted"/>
<sequence>MGILNCNQASLESIIVRAQTDLISPYIFYKLCQEFCLKTGTDKLYFGEPISCCLDFDRGLGIAEIRTFLDGLAFYIRLINTPNSTVNFWLSCRDKELKKPINITVKVIGCGVVGRVAKIIIDGANPVAFKTFFDPDFVWIHGPWGEIPVGIRLKYCGVTRDMAEFLFAGTSWVVSEWIDYEQSKLCNREGLTYQEFAKKEGLTKLNPLNRNNYNLNGIRLDPGGIQKDYLGRRWVDFYRGIWFYMRKIRRDKWRGIYAIAHQFLRGIILTFRRLIQKPGF</sequence>
<reference evidence="1 2" key="1">
    <citation type="submission" date="2021-08" db="EMBL/GenBank/DDBJ databases">
        <title>Draft genome sequence of Spirulina subsalsa with high tolerance to salinity and hype-accumulation of phycocyanin.</title>
        <authorList>
            <person name="Pei H."/>
            <person name="Jiang L."/>
        </authorList>
    </citation>
    <scope>NUCLEOTIDE SEQUENCE [LARGE SCALE GENOMIC DNA]</scope>
    <source>
        <strain evidence="1 2">FACHB-351</strain>
    </source>
</reference>
<keyword evidence="2" id="KW-1185">Reference proteome</keyword>
<gene>
    <name evidence="1" type="ORF">K4A83_01430</name>
</gene>
<evidence type="ECO:0000313" key="2">
    <source>
        <dbReference type="Proteomes" id="UP001526426"/>
    </source>
</evidence>